<organism evidence="1">
    <name type="scientific">Pithovirus LCPAC404</name>
    <dbReference type="NCBI Taxonomy" id="2506597"/>
    <lineage>
        <taxon>Viruses</taxon>
        <taxon>Pithoviruses</taxon>
    </lineage>
</organism>
<protein>
    <submittedName>
        <fullName evidence="1">Uncharacterized protein</fullName>
    </submittedName>
</protein>
<evidence type="ECO:0000313" key="1">
    <source>
        <dbReference type="EMBL" id="QBK93523.1"/>
    </source>
</evidence>
<gene>
    <name evidence="1" type="ORF">LCPAC404_02270</name>
</gene>
<accession>A0A481ZC53</accession>
<dbReference type="EMBL" id="MK500597">
    <property type="protein sequence ID" value="QBK93523.1"/>
    <property type="molecule type" value="Genomic_DNA"/>
</dbReference>
<proteinExistence type="predicted"/>
<name>A0A481ZC53_9VIRU</name>
<sequence>MNDDLPNFPTLKQISKFKKSLEDIKPFIPCSTFRLARFSCTACSVEAKNDDYVSIACDFIKLYETNKKNIIKHISNVKQLMLTEVVINSRNNKLVFTISKNFKITIRSCTLTSIELTDVLNEITDARNF</sequence>
<reference evidence="1" key="1">
    <citation type="journal article" date="2019" name="MBio">
        <title>Virus Genomes from Deep Sea Sediments Expand the Ocean Megavirome and Support Independent Origins of Viral Gigantism.</title>
        <authorList>
            <person name="Backstrom D."/>
            <person name="Yutin N."/>
            <person name="Jorgensen S.L."/>
            <person name="Dharamshi J."/>
            <person name="Homa F."/>
            <person name="Zaremba-Niedwiedzka K."/>
            <person name="Spang A."/>
            <person name="Wolf Y.I."/>
            <person name="Koonin E.V."/>
            <person name="Ettema T.J."/>
        </authorList>
    </citation>
    <scope>NUCLEOTIDE SEQUENCE</scope>
</reference>